<dbReference type="NCBIfam" id="TIGR01198">
    <property type="entry name" value="pgl"/>
    <property type="match status" value="1"/>
</dbReference>
<dbReference type="Pfam" id="PF01182">
    <property type="entry name" value="Glucosamine_iso"/>
    <property type="match status" value="1"/>
</dbReference>
<comment type="pathway">
    <text evidence="3 7">Carbohydrate degradation; pentose phosphate pathway; D-ribulose 5-phosphate from D-glucose 6-phosphate (oxidative stage): step 2/3.</text>
</comment>
<comment type="function">
    <text evidence="2 7">Hydrolysis of 6-phosphogluconolactone to 6-phosphogluconate.</text>
</comment>
<evidence type="ECO:0000259" key="8">
    <source>
        <dbReference type="Pfam" id="PF01182"/>
    </source>
</evidence>
<dbReference type="CDD" id="cd01400">
    <property type="entry name" value="6PGL"/>
    <property type="match status" value="1"/>
</dbReference>
<feature type="domain" description="Glucosamine/galactosamine-6-phosphate isomerase" evidence="8">
    <location>
        <begin position="13"/>
        <end position="224"/>
    </location>
</feature>
<reference evidence="9 10" key="1">
    <citation type="submission" date="2019-10" db="EMBL/GenBank/DDBJ databases">
        <title>Epibacterium sp. nov., isolated from seawater.</title>
        <authorList>
            <person name="Zhang X."/>
            <person name="Li N."/>
        </authorList>
    </citation>
    <scope>NUCLEOTIDE SEQUENCE [LARGE SCALE GENOMIC DNA]</scope>
    <source>
        <strain evidence="9 10">SM1969</strain>
    </source>
</reference>
<dbReference type="GO" id="GO:0017057">
    <property type="term" value="F:6-phosphogluconolactonase activity"/>
    <property type="evidence" value="ECO:0007669"/>
    <property type="project" value="UniProtKB-UniRule"/>
</dbReference>
<gene>
    <name evidence="7 9" type="primary">pgl</name>
    <name evidence="9" type="ORF">GG681_02600</name>
</gene>
<dbReference type="PANTHER" id="PTHR11054">
    <property type="entry name" value="6-PHOSPHOGLUCONOLACTONASE"/>
    <property type="match status" value="1"/>
</dbReference>
<proteinExistence type="inferred from homology"/>
<dbReference type="Gene3D" id="3.40.50.1360">
    <property type="match status" value="1"/>
</dbReference>
<name>A0A844APV0_9RHOB</name>
<dbReference type="AlphaFoldDB" id="A0A844APV0"/>
<dbReference type="Proteomes" id="UP000436694">
    <property type="component" value="Unassembled WGS sequence"/>
</dbReference>
<evidence type="ECO:0000256" key="3">
    <source>
        <dbReference type="ARBA" id="ARBA00004961"/>
    </source>
</evidence>
<evidence type="ECO:0000313" key="9">
    <source>
        <dbReference type="EMBL" id="MQY41517.1"/>
    </source>
</evidence>
<dbReference type="EC" id="3.1.1.31" evidence="5 7"/>
<dbReference type="EMBL" id="WIXK01000001">
    <property type="protein sequence ID" value="MQY41517.1"/>
    <property type="molecule type" value="Genomic_DNA"/>
</dbReference>
<keyword evidence="10" id="KW-1185">Reference proteome</keyword>
<evidence type="ECO:0000256" key="4">
    <source>
        <dbReference type="ARBA" id="ARBA00010662"/>
    </source>
</evidence>
<organism evidence="9 10">
    <name type="scientific">Tritonibacter aquimaris</name>
    <dbReference type="NCBI Taxonomy" id="2663379"/>
    <lineage>
        <taxon>Bacteria</taxon>
        <taxon>Pseudomonadati</taxon>
        <taxon>Pseudomonadota</taxon>
        <taxon>Alphaproteobacteria</taxon>
        <taxon>Rhodobacterales</taxon>
        <taxon>Paracoccaceae</taxon>
        <taxon>Tritonibacter</taxon>
    </lineage>
</organism>
<evidence type="ECO:0000256" key="6">
    <source>
        <dbReference type="ARBA" id="ARBA00020337"/>
    </source>
</evidence>
<dbReference type="InterPro" id="IPR005900">
    <property type="entry name" value="6-phosphogluconolactonase_DevB"/>
</dbReference>
<comment type="caution">
    <text evidence="9">The sequence shown here is derived from an EMBL/GenBank/DDBJ whole genome shotgun (WGS) entry which is preliminary data.</text>
</comment>
<keyword evidence="7 9" id="KW-0378">Hydrolase</keyword>
<accession>A0A844APV0</accession>
<evidence type="ECO:0000256" key="1">
    <source>
        <dbReference type="ARBA" id="ARBA00000832"/>
    </source>
</evidence>
<dbReference type="GO" id="GO:0006098">
    <property type="term" value="P:pentose-phosphate shunt"/>
    <property type="evidence" value="ECO:0007669"/>
    <property type="project" value="UniProtKB-UniPathway"/>
</dbReference>
<evidence type="ECO:0000256" key="2">
    <source>
        <dbReference type="ARBA" id="ARBA00002681"/>
    </source>
</evidence>
<dbReference type="InterPro" id="IPR037171">
    <property type="entry name" value="NagB/RpiA_transferase-like"/>
</dbReference>
<dbReference type="PANTHER" id="PTHR11054:SF0">
    <property type="entry name" value="6-PHOSPHOGLUCONOLACTONASE"/>
    <property type="match status" value="1"/>
</dbReference>
<comment type="similarity">
    <text evidence="4 7">Belongs to the glucosamine/galactosamine-6-phosphate isomerase family. 6-phosphogluconolactonase subfamily.</text>
</comment>
<sequence>MGGQALEIIEYSTRTALAEGVSAALAAALTQDLNTTGRSTLAVAGGTTPAPIFDLLSQEQLDWANVEVMASDERWVPTGNERSNAKLIRAHLLQGPAANAGFIPFYQEGLTPEQGAAHLSARLQNGPSVILLGMGEDMHTASLFPATEGLEAGLAADAPACVVMRPDSQPEARISLSARLINAAGAKHLAIFGEGKRDALQRAATISPEKAPISAVLPNLKVHWAK</sequence>
<evidence type="ECO:0000256" key="7">
    <source>
        <dbReference type="RuleBase" id="RU365095"/>
    </source>
</evidence>
<evidence type="ECO:0000256" key="5">
    <source>
        <dbReference type="ARBA" id="ARBA00013198"/>
    </source>
</evidence>
<protein>
    <recommendedName>
        <fullName evidence="6 7">6-phosphogluconolactonase</fullName>
        <shortName evidence="7">6PGL</shortName>
        <ecNumber evidence="5 7">3.1.1.31</ecNumber>
    </recommendedName>
</protein>
<dbReference type="RefSeq" id="WP_153544760.1">
    <property type="nucleotide sequence ID" value="NZ_WIXK01000001.1"/>
</dbReference>
<dbReference type="UniPathway" id="UPA00115">
    <property type="reaction ID" value="UER00409"/>
</dbReference>
<dbReference type="InterPro" id="IPR039104">
    <property type="entry name" value="6PGL"/>
</dbReference>
<evidence type="ECO:0000313" key="10">
    <source>
        <dbReference type="Proteomes" id="UP000436694"/>
    </source>
</evidence>
<comment type="catalytic activity">
    <reaction evidence="1 7">
        <text>6-phospho-D-glucono-1,5-lactone + H2O = 6-phospho-D-gluconate + H(+)</text>
        <dbReference type="Rhea" id="RHEA:12556"/>
        <dbReference type="ChEBI" id="CHEBI:15377"/>
        <dbReference type="ChEBI" id="CHEBI:15378"/>
        <dbReference type="ChEBI" id="CHEBI:57955"/>
        <dbReference type="ChEBI" id="CHEBI:58759"/>
        <dbReference type="EC" id="3.1.1.31"/>
    </reaction>
</comment>
<dbReference type="SUPFAM" id="SSF100950">
    <property type="entry name" value="NagB/RpiA/CoA transferase-like"/>
    <property type="match status" value="1"/>
</dbReference>
<dbReference type="InterPro" id="IPR006148">
    <property type="entry name" value="Glc/Gal-6P_isomerase"/>
</dbReference>
<dbReference type="GO" id="GO:0005975">
    <property type="term" value="P:carbohydrate metabolic process"/>
    <property type="evidence" value="ECO:0007669"/>
    <property type="project" value="UniProtKB-UniRule"/>
</dbReference>